<evidence type="ECO:0000313" key="2">
    <source>
        <dbReference type="EMBL" id="TNN71237.1"/>
    </source>
</evidence>
<feature type="region of interest" description="Disordered" evidence="1">
    <location>
        <begin position="22"/>
        <end position="54"/>
    </location>
</feature>
<evidence type="ECO:0000313" key="3">
    <source>
        <dbReference type="Proteomes" id="UP000314294"/>
    </source>
</evidence>
<dbReference type="Proteomes" id="UP000314294">
    <property type="component" value="Unassembled WGS sequence"/>
</dbReference>
<feature type="compositionally biased region" description="Basic and acidic residues" evidence="1">
    <location>
        <begin position="31"/>
        <end position="49"/>
    </location>
</feature>
<organism evidence="2 3">
    <name type="scientific">Liparis tanakae</name>
    <name type="common">Tanaka's snailfish</name>
    <dbReference type="NCBI Taxonomy" id="230148"/>
    <lineage>
        <taxon>Eukaryota</taxon>
        <taxon>Metazoa</taxon>
        <taxon>Chordata</taxon>
        <taxon>Craniata</taxon>
        <taxon>Vertebrata</taxon>
        <taxon>Euteleostomi</taxon>
        <taxon>Actinopterygii</taxon>
        <taxon>Neopterygii</taxon>
        <taxon>Teleostei</taxon>
        <taxon>Neoteleostei</taxon>
        <taxon>Acanthomorphata</taxon>
        <taxon>Eupercaria</taxon>
        <taxon>Perciformes</taxon>
        <taxon>Cottioidei</taxon>
        <taxon>Cottales</taxon>
        <taxon>Liparidae</taxon>
        <taxon>Liparis</taxon>
    </lineage>
</organism>
<proteinExistence type="predicted"/>
<dbReference type="OrthoDB" id="6095292at2759"/>
<comment type="caution">
    <text evidence="2">The sequence shown here is derived from an EMBL/GenBank/DDBJ whole genome shotgun (WGS) entry which is preliminary data.</text>
</comment>
<protein>
    <submittedName>
        <fullName evidence="2">Uncharacterized protein</fullName>
    </submittedName>
</protein>
<reference evidence="2 3" key="1">
    <citation type="submission" date="2019-03" db="EMBL/GenBank/DDBJ databases">
        <title>First draft genome of Liparis tanakae, snailfish: a comprehensive survey of snailfish specific genes.</title>
        <authorList>
            <person name="Kim W."/>
            <person name="Song I."/>
            <person name="Jeong J.-H."/>
            <person name="Kim D."/>
            <person name="Kim S."/>
            <person name="Ryu S."/>
            <person name="Song J.Y."/>
            <person name="Lee S.K."/>
        </authorList>
    </citation>
    <scope>NUCLEOTIDE SEQUENCE [LARGE SCALE GENOMIC DNA]</scope>
    <source>
        <tissue evidence="2">Muscle</tissue>
    </source>
</reference>
<gene>
    <name evidence="2" type="ORF">EYF80_018585</name>
</gene>
<evidence type="ECO:0000256" key="1">
    <source>
        <dbReference type="SAM" id="MobiDB-lite"/>
    </source>
</evidence>
<keyword evidence="3" id="KW-1185">Reference proteome</keyword>
<dbReference type="AlphaFoldDB" id="A0A4Z2HZU4"/>
<dbReference type="EMBL" id="SRLO01000153">
    <property type="protein sequence ID" value="TNN71237.1"/>
    <property type="molecule type" value="Genomic_DNA"/>
</dbReference>
<accession>A0A4Z2HZU4</accession>
<sequence>MYPQNIQLLSLAWKVTPASSASQQPYLNSRVDPHLDPRLDPHLDPHLDPQLDPQLTELGNHEYFKRRL</sequence>
<name>A0A4Z2HZU4_9TELE</name>